<keyword evidence="3" id="KW-1185">Reference proteome</keyword>
<dbReference type="Gene3D" id="1.25.40.10">
    <property type="entry name" value="Tetratricopeptide repeat domain"/>
    <property type="match status" value="1"/>
</dbReference>
<evidence type="ECO:0000313" key="3">
    <source>
        <dbReference type="Proteomes" id="UP000623842"/>
    </source>
</evidence>
<reference evidence="2" key="1">
    <citation type="journal article" date="2014" name="Int. J. Syst. Evol. Microbiol.">
        <title>Complete genome sequence of Corynebacterium casei LMG S-19264T (=DSM 44701T), isolated from a smear-ripened cheese.</title>
        <authorList>
            <consortium name="US DOE Joint Genome Institute (JGI-PGF)"/>
            <person name="Walter F."/>
            <person name="Albersmeier A."/>
            <person name="Kalinowski J."/>
            <person name="Ruckert C."/>
        </authorList>
    </citation>
    <scope>NUCLEOTIDE SEQUENCE</scope>
    <source>
        <strain evidence="2">KCTC 42731</strain>
    </source>
</reference>
<dbReference type="SMART" id="SM00671">
    <property type="entry name" value="SEL1"/>
    <property type="match status" value="1"/>
</dbReference>
<organism evidence="2 3">
    <name type="scientific">Thalassotalea marina</name>
    <dbReference type="NCBI Taxonomy" id="1673741"/>
    <lineage>
        <taxon>Bacteria</taxon>
        <taxon>Pseudomonadati</taxon>
        <taxon>Pseudomonadota</taxon>
        <taxon>Gammaproteobacteria</taxon>
        <taxon>Alteromonadales</taxon>
        <taxon>Colwelliaceae</taxon>
        <taxon>Thalassotalea</taxon>
    </lineage>
</organism>
<keyword evidence="1" id="KW-1133">Transmembrane helix</keyword>
<dbReference type="Proteomes" id="UP000623842">
    <property type="component" value="Unassembled WGS sequence"/>
</dbReference>
<sequence>MVNGRSKGGNKFTDNLESKQPANIFLTFVGKPLFKIFFILAAFLVLVFSWLYNAQEKLQTVHDNSLLYAHHPEIDDIYFLDYRLIGENLRSKQNFRVAKVIDITGDVVTMRYSELLFEFQNAAVNSIRYGQLRYDDYFQKARLNFNKNTLVQWVNSGAVYLIERPESGRLYGNFISPEKSIERMDPNTRGLREFESAQAYLDLEYDELAENKAFILLEKSANLDFDRAQILLAELYLSGIGTDKDKTQALYWFNKAALQSNEAAIHKYAIVCEQVDSCNVYDFYQQLFDYGVNIQVRNGRYNVKLD</sequence>
<name>A0A919BNP6_9GAMM</name>
<keyword evidence="1" id="KW-0472">Membrane</keyword>
<dbReference type="Pfam" id="PF08238">
    <property type="entry name" value="Sel1"/>
    <property type="match status" value="2"/>
</dbReference>
<dbReference type="SUPFAM" id="SSF81901">
    <property type="entry name" value="HCP-like"/>
    <property type="match status" value="1"/>
</dbReference>
<dbReference type="RefSeq" id="WP_189773271.1">
    <property type="nucleotide sequence ID" value="NZ_BNCK01000009.1"/>
</dbReference>
<proteinExistence type="predicted"/>
<dbReference type="EMBL" id="BNCK01000009">
    <property type="protein sequence ID" value="GHG02710.1"/>
    <property type="molecule type" value="Genomic_DNA"/>
</dbReference>
<dbReference type="AlphaFoldDB" id="A0A919BNP6"/>
<evidence type="ECO:0008006" key="4">
    <source>
        <dbReference type="Google" id="ProtNLM"/>
    </source>
</evidence>
<accession>A0A919BNP6</accession>
<reference evidence="2" key="2">
    <citation type="submission" date="2020-09" db="EMBL/GenBank/DDBJ databases">
        <authorList>
            <person name="Sun Q."/>
            <person name="Kim S."/>
        </authorList>
    </citation>
    <scope>NUCLEOTIDE SEQUENCE</scope>
    <source>
        <strain evidence="2">KCTC 42731</strain>
    </source>
</reference>
<protein>
    <recommendedName>
        <fullName evidence="4">Sel1 repeat family protein</fullName>
    </recommendedName>
</protein>
<evidence type="ECO:0000313" key="2">
    <source>
        <dbReference type="EMBL" id="GHG02710.1"/>
    </source>
</evidence>
<gene>
    <name evidence="2" type="ORF">GCM10017161_34570</name>
</gene>
<evidence type="ECO:0000256" key="1">
    <source>
        <dbReference type="SAM" id="Phobius"/>
    </source>
</evidence>
<feature type="transmembrane region" description="Helical" evidence="1">
    <location>
        <begin position="33"/>
        <end position="52"/>
    </location>
</feature>
<dbReference type="InterPro" id="IPR006597">
    <property type="entry name" value="Sel1-like"/>
</dbReference>
<keyword evidence="1" id="KW-0812">Transmembrane</keyword>
<comment type="caution">
    <text evidence="2">The sequence shown here is derived from an EMBL/GenBank/DDBJ whole genome shotgun (WGS) entry which is preliminary data.</text>
</comment>
<dbReference type="InterPro" id="IPR011990">
    <property type="entry name" value="TPR-like_helical_dom_sf"/>
</dbReference>